<dbReference type="STRING" id="546263.NELON_04430"/>
<dbReference type="Proteomes" id="UP000005536">
    <property type="component" value="Unassembled WGS sequence"/>
</dbReference>
<evidence type="ECO:0000313" key="4">
    <source>
        <dbReference type="Proteomes" id="UP000005536"/>
    </source>
</evidence>
<reference evidence="3 4" key="1">
    <citation type="submission" date="2010-02" db="EMBL/GenBank/DDBJ databases">
        <authorList>
            <person name="Weinstock G."/>
            <person name="Sodergren E."/>
            <person name="Clifton S."/>
            <person name="Fulton L."/>
            <person name="Fulton B."/>
            <person name="Courtney L."/>
            <person name="Fronick C."/>
            <person name="Harrison M."/>
            <person name="Strong C."/>
            <person name="Farmer C."/>
            <person name="Delahaunty K."/>
            <person name="Markovic C."/>
            <person name="Hall O."/>
            <person name="Minx P."/>
            <person name="Tomlinson C."/>
            <person name="Mitreva M."/>
            <person name="Nelson J."/>
            <person name="Hou S."/>
            <person name="Wollam A."/>
            <person name="Pepin K.H."/>
            <person name="Johnson M."/>
            <person name="Bhonagiri V."/>
            <person name="Zhang X."/>
            <person name="Suruliraj S."/>
            <person name="Warren W."/>
            <person name="Chinwalla A."/>
            <person name="Mardis E.R."/>
            <person name="Wilson R.K."/>
        </authorList>
    </citation>
    <scope>NUCLEOTIDE SEQUENCE [LARGE SCALE GENOMIC DNA]</scope>
    <source>
        <strain evidence="3 4">ATCC 29315</strain>
    </source>
</reference>
<dbReference type="AlphaFoldDB" id="D4DTT7"/>
<dbReference type="SUPFAM" id="SSF48452">
    <property type="entry name" value="TPR-like"/>
    <property type="match status" value="1"/>
</dbReference>
<feature type="compositionally biased region" description="Basic and acidic residues" evidence="1">
    <location>
        <begin position="29"/>
        <end position="44"/>
    </location>
</feature>
<evidence type="ECO:0000313" key="3">
    <source>
        <dbReference type="EMBL" id="EFE48519.1"/>
    </source>
</evidence>
<accession>D4DTT7</accession>
<feature type="chain" id="PRO_5003056091" evidence="2">
    <location>
        <begin position="26"/>
        <end position="330"/>
    </location>
</feature>
<keyword evidence="2" id="KW-0732">Signal</keyword>
<comment type="caution">
    <text evidence="3">The sequence shown here is derived from an EMBL/GenBank/DDBJ whole genome shotgun (WGS) entry which is preliminary data.</text>
</comment>
<protein>
    <submittedName>
        <fullName evidence="3">Tetratricopeptide repeat protein</fullName>
    </submittedName>
</protein>
<sequence>MFARKSRLKTIVCALMLLCAPALYAEDKNDAPSKEQVKSEKIEAGRNFSRNQQADEHQRRKNIINRANDTFSLLGAELALHKGDPGLALATYMAMLDRTRDSEVAERAMDMAVNLGAYEYAEAVYQRWIKLEPTPGPALKRISWMRDMVRGEYGDARNGFDAALEGANEEQRSRIFLLVAQIAAQNPAVAQLMDDTVHKRAKSYPELPEAVIADAILSALNDKAADSVQALQKLAQLDSEILPTTHLTLRLIGQRRPEIINRFFAETNTSKLSPVWQELQIEALIYADKKTKPSGFYKNCWKNSLMQTFTFRRPYYPAAARHRLKKQWTI</sequence>
<feature type="signal peptide" evidence="2">
    <location>
        <begin position="1"/>
        <end position="25"/>
    </location>
</feature>
<evidence type="ECO:0000256" key="2">
    <source>
        <dbReference type="SAM" id="SignalP"/>
    </source>
</evidence>
<proteinExistence type="predicted"/>
<dbReference type="EMBL" id="ADBF01000253">
    <property type="protein sequence ID" value="EFE48519.1"/>
    <property type="molecule type" value="Genomic_DNA"/>
</dbReference>
<name>D4DTT7_NEIEG</name>
<gene>
    <name evidence="3" type="ORF">NEIELOOT_02492</name>
</gene>
<dbReference type="InterPro" id="IPR011990">
    <property type="entry name" value="TPR-like_helical_dom_sf"/>
</dbReference>
<organism evidence="3 4">
    <name type="scientific">Neisseria elongata subsp. glycolytica ATCC 29315</name>
    <dbReference type="NCBI Taxonomy" id="546263"/>
    <lineage>
        <taxon>Bacteria</taxon>
        <taxon>Pseudomonadati</taxon>
        <taxon>Pseudomonadota</taxon>
        <taxon>Betaproteobacteria</taxon>
        <taxon>Neisseriales</taxon>
        <taxon>Neisseriaceae</taxon>
        <taxon>Neisseria</taxon>
    </lineage>
</organism>
<evidence type="ECO:0000256" key="1">
    <source>
        <dbReference type="SAM" id="MobiDB-lite"/>
    </source>
</evidence>
<feature type="region of interest" description="Disordered" evidence="1">
    <location>
        <begin position="29"/>
        <end position="59"/>
    </location>
</feature>